<reference evidence="1 2" key="2">
    <citation type="journal article" date="2022" name="Mol. Biol. Evol.">
        <title>Comparative Genomics Reveals Insights into the Divergent Evolution of Astigmatic Mites and Household Pest Adaptations.</title>
        <authorList>
            <person name="Xiong Q."/>
            <person name="Wan A.T."/>
            <person name="Liu X."/>
            <person name="Fung C.S."/>
            <person name="Xiao X."/>
            <person name="Malainual N."/>
            <person name="Hou J."/>
            <person name="Wang L."/>
            <person name="Wang M."/>
            <person name="Yang K.Y."/>
            <person name="Cui Y."/>
            <person name="Leung E.L."/>
            <person name="Nong W."/>
            <person name="Shin S.K."/>
            <person name="Au S.W."/>
            <person name="Jeong K.Y."/>
            <person name="Chew F.T."/>
            <person name="Hui J.H."/>
            <person name="Leung T.F."/>
            <person name="Tungtrongchitr A."/>
            <person name="Zhong N."/>
            <person name="Liu Z."/>
            <person name="Tsui S.K."/>
        </authorList>
    </citation>
    <scope>NUCLEOTIDE SEQUENCE [LARGE SCALE GENOMIC DNA]</scope>
    <source>
        <strain evidence="1">Derp</strain>
    </source>
</reference>
<dbReference type="Proteomes" id="UP000887458">
    <property type="component" value="Unassembled WGS sequence"/>
</dbReference>
<name>A0ABQ8JF51_DERPT</name>
<protein>
    <submittedName>
        <fullName evidence="1">Uncharacterized protein</fullName>
    </submittedName>
</protein>
<evidence type="ECO:0000313" key="1">
    <source>
        <dbReference type="EMBL" id="KAH9420971.1"/>
    </source>
</evidence>
<evidence type="ECO:0000313" key="2">
    <source>
        <dbReference type="Proteomes" id="UP000887458"/>
    </source>
</evidence>
<comment type="caution">
    <text evidence="1">The sequence shown here is derived from an EMBL/GenBank/DDBJ whole genome shotgun (WGS) entry which is preliminary data.</text>
</comment>
<proteinExistence type="predicted"/>
<gene>
    <name evidence="1" type="ORF">DERP_001411</name>
</gene>
<sequence length="66" mass="7421">MQLTWLSWDDNYRVRLNDLFHGGNATKDLAIIVIIEISKNHGICKHSCNDINPSIASRTIDELAIG</sequence>
<dbReference type="EMBL" id="NJHN03000047">
    <property type="protein sequence ID" value="KAH9420971.1"/>
    <property type="molecule type" value="Genomic_DNA"/>
</dbReference>
<keyword evidence="2" id="KW-1185">Reference proteome</keyword>
<organism evidence="1 2">
    <name type="scientific">Dermatophagoides pteronyssinus</name>
    <name type="common">European house dust mite</name>
    <dbReference type="NCBI Taxonomy" id="6956"/>
    <lineage>
        <taxon>Eukaryota</taxon>
        <taxon>Metazoa</taxon>
        <taxon>Ecdysozoa</taxon>
        <taxon>Arthropoda</taxon>
        <taxon>Chelicerata</taxon>
        <taxon>Arachnida</taxon>
        <taxon>Acari</taxon>
        <taxon>Acariformes</taxon>
        <taxon>Sarcoptiformes</taxon>
        <taxon>Astigmata</taxon>
        <taxon>Psoroptidia</taxon>
        <taxon>Analgoidea</taxon>
        <taxon>Pyroglyphidae</taxon>
        <taxon>Dermatophagoidinae</taxon>
        <taxon>Dermatophagoides</taxon>
    </lineage>
</organism>
<accession>A0ABQ8JF51</accession>
<reference evidence="1 2" key="1">
    <citation type="journal article" date="2018" name="J. Allergy Clin. Immunol.">
        <title>High-quality assembly of Dermatophagoides pteronyssinus genome and transcriptome reveals a wide range of novel allergens.</title>
        <authorList>
            <person name="Liu X.Y."/>
            <person name="Yang K.Y."/>
            <person name="Wang M.Q."/>
            <person name="Kwok J.S."/>
            <person name="Zeng X."/>
            <person name="Yang Z."/>
            <person name="Xiao X.J."/>
            <person name="Lau C.P."/>
            <person name="Li Y."/>
            <person name="Huang Z.M."/>
            <person name="Ba J.G."/>
            <person name="Yim A.K."/>
            <person name="Ouyang C.Y."/>
            <person name="Ngai S.M."/>
            <person name="Chan T.F."/>
            <person name="Leung E.L."/>
            <person name="Liu L."/>
            <person name="Liu Z.G."/>
            <person name="Tsui S.K."/>
        </authorList>
    </citation>
    <scope>NUCLEOTIDE SEQUENCE [LARGE SCALE GENOMIC DNA]</scope>
    <source>
        <strain evidence="1">Derp</strain>
    </source>
</reference>